<evidence type="ECO:0000256" key="1">
    <source>
        <dbReference type="SAM" id="SignalP"/>
    </source>
</evidence>
<evidence type="ECO:0008006" key="4">
    <source>
        <dbReference type="Google" id="ProtNLM"/>
    </source>
</evidence>
<sequence precursor="true">MKAFRLLAISLVAALCVGLNSCGNKSQGSNSIVGTWKEYRADTNDDYGLSSWKFNSDGSGLFIVEGITNTQKVSFTWESTNNSTITINLNGEETTLELNNGLLIENSALGSVVFKKQ</sequence>
<evidence type="ECO:0000313" key="2">
    <source>
        <dbReference type="EMBL" id="PJY72950.1"/>
    </source>
</evidence>
<dbReference type="EMBL" id="PDCW01000029">
    <property type="protein sequence ID" value="PJY72950.1"/>
    <property type="molecule type" value="Genomic_DNA"/>
</dbReference>
<comment type="caution">
    <text evidence="2">The sequence shown here is derived from an EMBL/GenBank/DDBJ whole genome shotgun (WGS) entry which is preliminary data.</text>
</comment>
<feature type="chain" id="PRO_5014935734" description="Lipocalin-like domain-containing protein" evidence="1">
    <location>
        <begin position="22"/>
        <end position="117"/>
    </location>
</feature>
<dbReference type="RefSeq" id="WP_016270529.1">
    <property type="nucleotide sequence ID" value="NZ_PDCW01000029.1"/>
</dbReference>
<dbReference type="AlphaFoldDB" id="A0A2M9V3U1"/>
<feature type="signal peptide" evidence="1">
    <location>
        <begin position="1"/>
        <end position="21"/>
    </location>
</feature>
<reference evidence="2 3" key="1">
    <citation type="journal article" date="2017" name="MBio">
        <title>Gut Symbiont Bacteroides fragilis Secretes a Eukaryotic-Like Ubiquitin Protein That Mediates Intraspecies Antagonism.</title>
        <authorList>
            <person name="Chatzidaki-Livanis M."/>
            <person name="Coyne M.J."/>
            <person name="Roelofs K.G."/>
            <person name="Gentyala R.R."/>
            <person name="Caldwell J.M."/>
            <person name="Comstock L.E."/>
        </authorList>
    </citation>
    <scope>NUCLEOTIDE SEQUENCE [LARGE SCALE GENOMIC DNA]</scope>
    <source>
        <strain evidence="2 3">12905</strain>
    </source>
</reference>
<accession>A0A2M9V3U1</accession>
<protein>
    <recommendedName>
        <fullName evidence="4">Lipocalin-like domain-containing protein</fullName>
    </recommendedName>
</protein>
<gene>
    <name evidence="2" type="ORF">CQW34_03412</name>
</gene>
<evidence type="ECO:0000313" key="3">
    <source>
        <dbReference type="Proteomes" id="UP000231846"/>
    </source>
</evidence>
<proteinExistence type="predicted"/>
<name>A0A2M9V3U1_BACFG</name>
<keyword evidence="1" id="KW-0732">Signal</keyword>
<organism evidence="2 3">
    <name type="scientific">Bacteroides fragilis</name>
    <dbReference type="NCBI Taxonomy" id="817"/>
    <lineage>
        <taxon>Bacteria</taxon>
        <taxon>Pseudomonadati</taxon>
        <taxon>Bacteroidota</taxon>
        <taxon>Bacteroidia</taxon>
        <taxon>Bacteroidales</taxon>
        <taxon>Bacteroidaceae</taxon>
        <taxon>Bacteroides</taxon>
    </lineage>
</organism>
<dbReference type="Proteomes" id="UP000231846">
    <property type="component" value="Unassembled WGS sequence"/>
</dbReference>